<name>A0A372LQU0_9BACI</name>
<evidence type="ECO:0000259" key="4">
    <source>
        <dbReference type="Pfam" id="PF21537"/>
    </source>
</evidence>
<keyword evidence="2" id="KW-1133">Transmembrane helix</keyword>
<evidence type="ECO:0000259" key="3">
    <source>
        <dbReference type="Pfam" id="PF09323"/>
    </source>
</evidence>
<sequence>MKFSYQQAVRALILLAFSAMLFKLHFTGDITKFINPKYVGLSQSASVIFLILFFIQITRIWSVKEHSHEHCYHEDHACGHDHGDAAFNSKKLISYMIIIVPLLTGFLLPAKVLDSSIAAKKGGMTVLSSQKSPQKDTSTPEAIDTDDNITQGEETAIDDNPVDPGLSADQKEISQEQFDQLIQKLETTPSIEMTDYVYDAYYEEISKDINKFKGRKIKLNGFVYKEDGFKENQLVLSRFLITHCVADAGIIGFLSELTNASSIEQDTWIEANGVLDVTNYNGMELPYIKITEWKKISTPKEPYLYPISVKLL</sequence>
<gene>
    <name evidence="5" type="ORF">D0469_06620</name>
</gene>
<keyword evidence="2" id="KW-0472">Membrane</keyword>
<dbReference type="RefSeq" id="WP_117325845.1">
    <property type="nucleotide sequence ID" value="NZ_QVTE01000015.1"/>
</dbReference>
<accession>A0A372LQU0</accession>
<comment type="caution">
    <text evidence="5">The sequence shown here is derived from an EMBL/GenBank/DDBJ whole genome shotgun (WGS) entry which is preliminary data.</text>
</comment>
<feature type="domain" description="DUF1980" evidence="3">
    <location>
        <begin position="9"/>
        <end position="123"/>
    </location>
</feature>
<reference evidence="5 6" key="1">
    <citation type="submission" date="2018-08" db="EMBL/GenBank/DDBJ databases">
        <title>Bacillus chawlae sp. nov., Bacillus glennii sp. nov., and Bacillus saganii sp. nov. Isolated from the Vehicle Assembly Building at Kennedy Space Center where the Viking Spacecraft were Assembled.</title>
        <authorList>
            <person name="Seuylemezian A."/>
            <person name="Vaishampayan P."/>
        </authorList>
    </citation>
    <scope>NUCLEOTIDE SEQUENCE [LARGE SCALE GENOMIC DNA]</scope>
    <source>
        <strain evidence="5 6">V47-23a</strain>
    </source>
</reference>
<keyword evidence="2" id="KW-0812">Transmembrane</keyword>
<feature type="compositionally biased region" description="Polar residues" evidence="1">
    <location>
        <begin position="128"/>
        <end position="140"/>
    </location>
</feature>
<dbReference type="AlphaFoldDB" id="A0A372LQU0"/>
<dbReference type="OrthoDB" id="9770408at2"/>
<feature type="domain" description="DUF1980" evidence="4">
    <location>
        <begin position="171"/>
        <end position="306"/>
    </location>
</feature>
<dbReference type="Pfam" id="PF09323">
    <property type="entry name" value="DUF1980"/>
    <property type="match status" value="1"/>
</dbReference>
<feature type="transmembrane region" description="Helical" evidence="2">
    <location>
        <begin position="37"/>
        <end position="55"/>
    </location>
</feature>
<dbReference type="Proteomes" id="UP000264541">
    <property type="component" value="Unassembled WGS sequence"/>
</dbReference>
<evidence type="ECO:0000313" key="6">
    <source>
        <dbReference type="Proteomes" id="UP000264541"/>
    </source>
</evidence>
<evidence type="ECO:0000256" key="1">
    <source>
        <dbReference type="SAM" id="MobiDB-lite"/>
    </source>
</evidence>
<evidence type="ECO:0000313" key="5">
    <source>
        <dbReference type="EMBL" id="RFU70593.1"/>
    </source>
</evidence>
<protein>
    <submittedName>
        <fullName evidence="5">TIGR03943 family protein</fullName>
    </submittedName>
</protein>
<keyword evidence="6" id="KW-1185">Reference proteome</keyword>
<dbReference type="InterPro" id="IPR052955">
    <property type="entry name" value="UPF0703_membrane_permease"/>
</dbReference>
<dbReference type="Pfam" id="PF21537">
    <property type="entry name" value="DUF1980_C"/>
    <property type="match status" value="1"/>
</dbReference>
<dbReference type="InterPro" id="IPR015402">
    <property type="entry name" value="DUF1980"/>
</dbReference>
<dbReference type="PANTHER" id="PTHR40047">
    <property type="entry name" value="UPF0703 PROTEIN YCGQ"/>
    <property type="match status" value="1"/>
</dbReference>
<feature type="region of interest" description="Disordered" evidence="1">
    <location>
        <begin position="128"/>
        <end position="167"/>
    </location>
</feature>
<feature type="transmembrane region" description="Helical" evidence="2">
    <location>
        <begin position="92"/>
        <end position="110"/>
    </location>
</feature>
<evidence type="ECO:0000256" key="2">
    <source>
        <dbReference type="SAM" id="Phobius"/>
    </source>
</evidence>
<organism evidence="5 6">
    <name type="scientific">Peribacillus saganii</name>
    <dbReference type="NCBI Taxonomy" id="2303992"/>
    <lineage>
        <taxon>Bacteria</taxon>
        <taxon>Bacillati</taxon>
        <taxon>Bacillota</taxon>
        <taxon>Bacilli</taxon>
        <taxon>Bacillales</taxon>
        <taxon>Bacillaceae</taxon>
        <taxon>Peribacillus</taxon>
    </lineage>
</organism>
<dbReference type="PANTHER" id="PTHR40047:SF1">
    <property type="entry name" value="UPF0703 PROTEIN YCGQ"/>
    <property type="match status" value="1"/>
</dbReference>
<proteinExistence type="predicted"/>
<dbReference type="EMBL" id="QVTE01000015">
    <property type="protein sequence ID" value="RFU70593.1"/>
    <property type="molecule type" value="Genomic_DNA"/>
</dbReference>
<dbReference type="InterPro" id="IPR048493">
    <property type="entry name" value="DUF1980_N"/>
</dbReference>
<dbReference type="InterPro" id="IPR048447">
    <property type="entry name" value="DUF1980_C"/>
</dbReference>
<dbReference type="NCBIfam" id="TIGR03943">
    <property type="entry name" value="TIGR03943 family putative permease subunit"/>
    <property type="match status" value="1"/>
</dbReference>